<reference evidence="1 2" key="1">
    <citation type="submission" date="2014-04" db="EMBL/GenBank/DDBJ databases">
        <authorList>
            <consortium name="DOE Joint Genome Institute"/>
            <person name="Kuo A."/>
            <person name="Kohler A."/>
            <person name="Jargeat P."/>
            <person name="Nagy L.G."/>
            <person name="Floudas D."/>
            <person name="Copeland A."/>
            <person name="Barry K.W."/>
            <person name="Cichocki N."/>
            <person name="Veneault-Fourrey C."/>
            <person name="LaButti K."/>
            <person name="Lindquist E.A."/>
            <person name="Lipzen A."/>
            <person name="Lundell T."/>
            <person name="Morin E."/>
            <person name="Murat C."/>
            <person name="Sun H."/>
            <person name="Tunlid A."/>
            <person name="Henrissat B."/>
            <person name="Grigoriev I.V."/>
            <person name="Hibbett D.S."/>
            <person name="Martin F."/>
            <person name="Nordberg H.P."/>
            <person name="Cantor M.N."/>
            <person name="Hua S.X."/>
        </authorList>
    </citation>
    <scope>NUCLEOTIDE SEQUENCE [LARGE SCALE GENOMIC DNA]</scope>
    <source>
        <strain evidence="1 2">Ve08.2h10</strain>
    </source>
</reference>
<dbReference type="InParanoid" id="A0A0D0D4A0"/>
<evidence type="ECO:0000313" key="1">
    <source>
        <dbReference type="EMBL" id="KIK78406.1"/>
    </source>
</evidence>
<dbReference type="EMBL" id="KN826603">
    <property type="protein sequence ID" value="KIK78406.1"/>
    <property type="molecule type" value="Genomic_DNA"/>
</dbReference>
<accession>A0A0D0D4A0</accession>
<dbReference type="AlphaFoldDB" id="A0A0D0D4A0"/>
<evidence type="ECO:0000313" key="2">
    <source>
        <dbReference type="Proteomes" id="UP000054538"/>
    </source>
</evidence>
<reference evidence="2" key="2">
    <citation type="submission" date="2015-01" db="EMBL/GenBank/DDBJ databases">
        <title>Evolutionary Origins and Diversification of the Mycorrhizal Mutualists.</title>
        <authorList>
            <consortium name="DOE Joint Genome Institute"/>
            <consortium name="Mycorrhizal Genomics Consortium"/>
            <person name="Kohler A."/>
            <person name="Kuo A."/>
            <person name="Nagy L.G."/>
            <person name="Floudas D."/>
            <person name="Copeland A."/>
            <person name="Barry K.W."/>
            <person name="Cichocki N."/>
            <person name="Veneault-Fourrey C."/>
            <person name="LaButti K."/>
            <person name="Lindquist E.A."/>
            <person name="Lipzen A."/>
            <person name="Lundell T."/>
            <person name="Morin E."/>
            <person name="Murat C."/>
            <person name="Riley R."/>
            <person name="Ohm R."/>
            <person name="Sun H."/>
            <person name="Tunlid A."/>
            <person name="Henrissat B."/>
            <person name="Grigoriev I.V."/>
            <person name="Hibbett D.S."/>
            <person name="Martin F."/>
        </authorList>
    </citation>
    <scope>NUCLEOTIDE SEQUENCE [LARGE SCALE GENOMIC DNA]</scope>
    <source>
        <strain evidence="2">Ve08.2h10</strain>
    </source>
</reference>
<name>A0A0D0D4A0_9AGAM</name>
<organism evidence="1 2">
    <name type="scientific">Paxillus rubicundulus Ve08.2h10</name>
    <dbReference type="NCBI Taxonomy" id="930991"/>
    <lineage>
        <taxon>Eukaryota</taxon>
        <taxon>Fungi</taxon>
        <taxon>Dikarya</taxon>
        <taxon>Basidiomycota</taxon>
        <taxon>Agaricomycotina</taxon>
        <taxon>Agaricomycetes</taxon>
        <taxon>Agaricomycetidae</taxon>
        <taxon>Boletales</taxon>
        <taxon>Paxilineae</taxon>
        <taxon>Paxillaceae</taxon>
        <taxon>Paxillus</taxon>
    </lineage>
</organism>
<proteinExistence type="predicted"/>
<protein>
    <submittedName>
        <fullName evidence="1">Uncharacterized protein</fullName>
    </submittedName>
</protein>
<dbReference type="Proteomes" id="UP000054538">
    <property type="component" value="Unassembled WGS sequence"/>
</dbReference>
<gene>
    <name evidence="1" type="ORF">PAXRUDRAFT_16895</name>
</gene>
<sequence>MALSGNESKLNKTHSNLSFPLLGHCGLLIIEIRITINESILDTMNLSDSIMYAPSSPLSMFSLTFPVGESIWSASHLNFHVIV</sequence>
<keyword evidence="2" id="KW-1185">Reference proteome</keyword>
<dbReference type="HOGENOM" id="CLU_2543239_0_0_1"/>